<dbReference type="AlphaFoldDB" id="A0A183FE51"/>
<evidence type="ECO:0000313" key="1">
    <source>
        <dbReference type="EMBL" id="VDO61810.1"/>
    </source>
</evidence>
<evidence type="ECO:0000313" key="2">
    <source>
        <dbReference type="Proteomes" id="UP000050761"/>
    </source>
</evidence>
<accession>A0A3P7WLC2</accession>
<protein>
    <submittedName>
        <fullName evidence="3">DNA topoisomerase</fullName>
    </submittedName>
</protein>
<proteinExistence type="predicted"/>
<sequence length="95" mass="10995">MRKSRLRNRQGAMAPFAKTSLYTANERYSVGDIPFRNALDALGRRCDSRRRQTNGDEKHQEAHNQLTISRDAFLDRKAAQHFPESHGNHWCLASR</sequence>
<evidence type="ECO:0000313" key="3">
    <source>
        <dbReference type="WBParaSite" id="HPBE_0000460601-mRNA-1"/>
    </source>
</evidence>
<gene>
    <name evidence="1" type="ORF">HPBE_LOCUS4607</name>
</gene>
<dbReference type="EMBL" id="UZAH01025337">
    <property type="protein sequence ID" value="VDO61810.1"/>
    <property type="molecule type" value="Genomic_DNA"/>
</dbReference>
<dbReference type="Proteomes" id="UP000050761">
    <property type="component" value="Unassembled WGS sequence"/>
</dbReference>
<accession>A0A183FE51</accession>
<dbReference type="WBParaSite" id="HPBE_0000460601-mRNA-1">
    <property type="protein sequence ID" value="HPBE_0000460601-mRNA-1"/>
    <property type="gene ID" value="HPBE_0000460601"/>
</dbReference>
<name>A0A183FE51_HELPZ</name>
<keyword evidence="2" id="KW-1185">Reference proteome</keyword>
<reference evidence="3" key="2">
    <citation type="submission" date="2019-09" db="UniProtKB">
        <authorList>
            <consortium name="WormBaseParasite"/>
        </authorList>
    </citation>
    <scope>IDENTIFICATION</scope>
</reference>
<reference evidence="1 2" key="1">
    <citation type="submission" date="2018-11" db="EMBL/GenBank/DDBJ databases">
        <authorList>
            <consortium name="Pathogen Informatics"/>
        </authorList>
    </citation>
    <scope>NUCLEOTIDE SEQUENCE [LARGE SCALE GENOMIC DNA]</scope>
</reference>
<organism evidence="2 3">
    <name type="scientific">Heligmosomoides polygyrus</name>
    <name type="common">Parasitic roundworm</name>
    <dbReference type="NCBI Taxonomy" id="6339"/>
    <lineage>
        <taxon>Eukaryota</taxon>
        <taxon>Metazoa</taxon>
        <taxon>Ecdysozoa</taxon>
        <taxon>Nematoda</taxon>
        <taxon>Chromadorea</taxon>
        <taxon>Rhabditida</taxon>
        <taxon>Rhabditina</taxon>
        <taxon>Rhabditomorpha</taxon>
        <taxon>Strongyloidea</taxon>
        <taxon>Heligmosomidae</taxon>
        <taxon>Heligmosomoides</taxon>
    </lineage>
</organism>